<name>A0ABT9RM70_9ACTN</name>
<evidence type="ECO:0000313" key="1">
    <source>
        <dbReference type="EMBL" id="MDP9870372.1"/>
    </source>
</evidence>
<protein>
    <submittedName>
        <fullName evidence="1">Uncharacterized protein</fullName>
    </submittedName>
</protein>
<proteinExistence type="predicted"/>
<organism evidence="1 2">
    <name type="scientific">Streptosporangium brasiliense</name>
    <dbReference type="NCBI Taxonomy" id="47480"/>
    <lineage>
        <taxon>Bacteria</taxon>
        <taxon>Bacillati</taxon>
        <taxon>Actinomycetota</taxon>
        <taxon>Actinomycetes</taxon>
        <taxon>Streptosporangiales</taxon>
        <taxon>Streptosporangiaceae</taxon>
        <taxon>Streptosporangium</taxon>
    </lineage>
</organism>
<reference evidence="1 2" key="1">
    <citation type="submission" date="2023-07" db="EMBL/GenBank/DDBJ databases">
        <title>Sequencing the genomes of 1000 actinobacteria strains.</title>
        <authorList>
            <person name="Klenk H.-P."/>
        </authorList>
    </citation>
    <scope>NUCLEOTIDE SEQUENCE [LARGE SCALE GENOMIC DNA]</scope>
    <source>
        <strain evidence="1 2">DSM 44109</strain>
    </source>
</reference>
<evidence type="ECO:0000313" key="2">
    <source>
        <dbReference type="Proteomes" id="UP001230426"/>
    </source>
</evidence>
<sequence length="238" mass="26104">MSETTVTRCLSLSCRADVARELADLLGHDNIGHRATSGLVAGAGALTVAEAAKLTDKELSDIRNFGVAVIARVRQHIPSPAAARQAIKDELGLVVAFSADNRQYFLPGPGLWEIDEDGRCTPLVRGEEGTAPSGDVSADWWGEVSAVARVVVKNGWDATVGWNSVSQYYYLAAERPVGEDGWLLEMGRHEGRPRLVLARRSYPLWQRLRDADQLIELSTKTPAELEAVWRMLENGERL</sequence>
<dbReference type="EMBL" id="JAUSRB010000004">
    <property type="protein sequence ID" value="MDP9870372.1"/>
    <property type="molecule type" value="Genomic_DNA"/>
</dbReference>
<dbReference type="RefSeq" id="WP_306876253.1">
    <property type="nucleotide sequence ID" value="NZ_JAUSRB010000004.1"/>
</dbReference>
<dbReference type="Proteomes" id="UP001230426">
    <property type="component" value="Unassembled WGS sequence"/>
</dbReference>
<keyword evidence="2" id="KW-1185">Reference proteome</keyword>
<accession>A0ABT9RM70</accession>
<comment type="caution">
    <text evidence="1">The sequence shown here is derived from an EMBL/GenBank/DDBJ whole genome shotgun (WGS) entry which is preliminary data.</text>
</comment>
<gene>
    <name evidence="1" type="ORF">J2S55_009710</name>
</gene>